<dbReference type="EMBL" id="CM007378">
    <property type="protein sequence ID" value="OIV93447.1"/>
    <property type="molecule type" value="Genomic_DNA"/>
</dbReference>
<dbReference type="AlphaFoldDB" id="A0A1J7FZK0"/>
<evidence type="ECO:0000313" key="2">
    <source>
        <dbReference type="Proteomes" id="UP000188354"/>
    </source>
</evidence>
<sequence>MSGLQLTIAELAFYQSKVYWKSLTWRVLKIALLQHFGMTRKCGLQENGT</sequence>
<dbReference type="Proteomes" id="UP000188354">
    <property type="component" value="Chromosome LG18"/>
</dbReference>
<organism evidence="1 2">
    <name type="scientific">Lupinus angustifolius</name>
    <name type="common">Narrow-leaved blue lupine</name>
    <dbReference type="NCBI Taxonomy" id="3871"/>
    <lineage>
        <taxon>Eukaryota</taxon>
        <taxon>Viridiplantae</taxon>
        <taxon>Streptophyta</taxon>
        <taxon>Embryophyta</taxon>
        <taxon>Tracheophyta</taxon>
        <taxon>Spermatophyta</taxon>
        <taxon>Magnoliopsida</taxon>
        <taxon>eudicotyledons</taxon>
        <taxon>Gunneridae</taxon>
        <taxon>Pentapetalae</taxon>
        <taxon>rosids</taxon>
        <taxon>fabids</taxon>
        <taxon>Fabales</taxon>
        <taxon>Fabaceae</taxon>
        <taxon>Papilionoideae</taxon>
        <taxon>50 kb inversion clade</taxon>
        <taxon>genistoids sensu lato</taxon>
        <taxon>core genistoids</taxon>
        <taxon>Genisteae</taxon>
        <taxon>Lupinus</taxon>
    </lineage>
</organism>
<gene>
    <name evidence="1" type="ORF">TanjilG_10079</name>
</gene>
<keyword evidence="2" id="KW-1185">Reference proteome</keyword>
<protein>
    <submittedName>
        <fullName evidence="1">Uncharacterized protein</fullName>
    </submittedName>
</protein>
<name>A0A1J7FZK0_LUPAN</name>
<evidence type="ECO:0000313" key="1">
    <source>
        <dbReference type="EMBL" id="OIV93447.1"/>
    </source>
</evidence>
<reference evidence="1 2" key="1">
    <citation type="journal article" date="2017" name="Plant Biotechnol. J.">
        <title>A comprehensive draft genome sequence for lupin (Lupinus angustifolius), an emerging health food: insights into plant-microbe interactions and legume evolution.</title>
        <authorList>
            <person name="Hane J.K."/>
            <person name="Ming Y."/>
            <person name="Kamphuis L.G."/>
            <person name="Nelson M.N."/>
            <person name="Garg G."/>
            <person name="Atkins C.A."/>
            <person name="Bayer P.E."/>
            <person name="Bravo A."/>
            <person name="Bringans S."/>
            <person name="Cannon S."/>
            <person name="Edwards D."/>
            <person name="Foley R."/>
            <person name="Gao L.L."/>
            <person name="Harrison M.J."/>
            <person name="Huang W."/>
            <person name="Hurgobin B."/>
            <person name="Li S."/>
            <person name="Liu C.W."/>
            <person name="McGrath A."/>
            <person name="Morahan G."/>
            <person name="Murray J."/>
            <person name="Weller J."/>
            <person name="Jian J."/>
            <person name="Singh K.B."/>
        </authorList>
    </citation>
    <scope>NUCLEOTIDE SEQUENCE [LARGE SCALE GENOMIC DNA]</scope>
    <source>
        <strain evidence="2">cv. Tanjil</strain>
        <tissue evidence="1">Whole plant</tissue>
    </source>
</reference>
<accession>A0A1J7FZK0</accession>
<proteinExistence type="predicted"/>
<dbReference type="Gramene" id="OIV93447">
    <property type="protein sequence ID" value="OIV93447"/>
    <property type="gene ID" value="TanjilG_10079"/>
</dbReference>